<gene>
    <name evidence="11" type="ORF">A9C11_18135</name>
</gene>
<keyword evidence="8 9" id="KW-0472">Membrane</keyword>
<evidence type="ECO:0000313" key="11">
    <source>
        <dbReference type="EMBL" id="ANI18520.1"/>
    </source>
</evidence>
<reference evidence="11 12" key="1">
    <citation type="submission" date="2016-05" db="EMBL/GenBank/DDBJ databases">
        <title>Genome Sequence of Pseudomonas citronellolis Strain SJTE-3, an Estrogens and Persistent Organic Pollutants degradation strain.</title>
        <authorList>
            <person name="Liang R."/>
        </authorList>
    </citation>
    <scope>NUCLEOTIDE SEQUENCE [LARGE SCALE GENOMIC DNA]</scope>
    <source>
        <strain evidence="11 12">SJTE-3</strain>
    </source>
</reference>
<dbReference type="CDD" id="cd06261">
    <property type="entry name" value="TM_PBP2"/>
    <property type="match status" value="1"/>
</dbReference>
<keyword evidence="5 9" id="KW-0812">Transmembrane</keyword>
<dbReference type="GO" id="GO:0043190">
    <property type="term" value="C:ATP-binding cassette (ABC) transporter complex"/>
    <property type="evidence" value="ECO:0007669"/>
    <property type="project" value="InterPro"/>
</dbReference>
<feature type="transmembrane region" description="Helical" evidence="9">
    <location>
        <begin position="70"/>
        <end position="88"/>
    </location>
</feature>
<feature type="transmembrane region" description="Helical" evidence="9">
    <location>
        <begin position="161"/>
        <end position="179"/>
    </location>
</feature>
<keyword evidence="3 9" id="KW-0813">Transport</keyword>
<dbReference type="GO" id="GO:0022857">
    <property type="term" value="F:transmembrane transporter activity"/>
    <property type="evidence" value="ECO:0007669"/>
    <property type="project" value="InterPro"/>
</dbReference>
<dbReference type="NCBIfam" id="TIGR01726">
    <property type="entry name" value="HEQRo_perm_3TM"/>
    <property type="match status" value="1"/>
</dbReference>
<feature type="domain" description="ABC transmembrane type-1" evidence="10">
    <location>
        <begin position="26"/>
        <end position="217"/>
    </location>
</feature>
<evidence type="ECO:0000256" key="8">
    <source>
        <dbReference type="ARBA" id="ARBA00023136"/>
    </source>
</evidence>
<dbReference type="PANTHER" id="PTHR30614">
    <property type="entry name" value="MEMBRANE COMPONENT OF AMINO ACID ABC TRANSPORTER"/>
    <property type="match status" value="1"/>
</dbReference>
<evidence type="ECO:0000259" key="10">
    <source>
        <dbReference type="PROSITE" id="PS50928"/>
    </source>
</evidence>
<dbReference type="GO" id="GO:0006865">
    <property type="term" value="P:amino acid transport"/>
    <property type="evidence" value="ECO:0007669"/>
    <property type="project" value="UniProtKB-KW"/>
</dbReference>
<protein>
    <recommendedName>
        <fullName evidence="10">ABC transmembrane type-1 domain-containing protein</fullName>
    </recommendedName>
</protein>
<dbReference type="InterPro" id="IPR000515">
    <property type="entry name" value="MetI-like"/>
</dbReference>
<organism evidence="11 12">
    <name type="scientific">Pseudomonas citronellolis</name>
    <dbReference type="NCBI Taxonomy" id="53408"/>
    <lineage>
        <taxon>Bacteria</taxon>
        <taxon>Pseudomonadati</taxon>
        <taxon>Pseudomonadota</taxon>
        <taxon>Gammaproteobacteria</taxon>
        <taxon>Pseudomonadales</taxon>
        <taxon>Pseudomonadaceae</taxon>
        <taxon>Pseudomonas</taxon>
    </lineage>
</organism>
<dbReference type="InterPro" id="IPR010065">
    <property type="entry name" value="AA_ABC_transptr_permease_3TM"/>
</dbReference>
<feature type="transmembrane region" description="Helical" evidence="9">
    <location>
        <begin position="27"/>
        <end position="50"/>
    </location>
</feature>
<dbReference type="SUPFAM" id="SSF161098">
    <property type="entry name" value="MetI-like"/>
    <property type="match status" value="1"/>
</dbReference>
<keyword evidence="7 9" id="KW-1133">Transmembrane helix</keyword>
<dbReference type="Gene3D" id="1.10.3720.10">
    <property type="entry name" value="MetI-like"/>
    <property type="match status" value="1"/>
</dbReference>
<dbReference type="Pfam" id="PF00528">
    <property type="entry name" value="BPD_transp_1"/>
    <property type="match status" value="1"/>
</dbReference>
<feature type="transmembrane region" description="Helical" evidence="9">
    <location>
        <begin position="199"/>
        <end position="218"/>
    </location>
</feature>
<accession>A0A1A9KMY4</accession>
<evidence type="ECO:0000256" key="7">
    <source>
        <dbReference type="ARBA" id="ARBA00022989"/>
    </source>
</evidence>
<proteinExistence type="inferred from homology"/>
<evidence type="ECO:0000256" key="2">
    <source>
        <dbReference type="ARBA" id="ARBA00010072"/>
    </source>
</evidence>
<evidence type="ECO:0000256" key="3">
    <source>
        <dbReference type="ARBA" id="ARBA00022448"/>
    </source>
</evidence>
<sequence>MLWLAWPYLDAARLLLAWTPSLLGGAALNLLMGLVAMALASVIGSTLGLLQLGHGPGARLAALLTRSLRALPWLVVMFYVAYLLPFEVRLGGRWVQLPDWLKAAVGLALPASGYVSEFVRGALLAIPASQWEAAAALALGRFQRLRWVILPQALRALLPPAMNLFCTLLMSTSLANLLGVEELMTRLQMHLSSETRPDLLLPAYLYAFLVFFLCVYPLSRWSRRLEQRWSPPR</sequence>
<dbReference type="InterPro" id="IPR043429">
    <property type="entry name" value="ArtM/GltK/GlnP/TcyL/YhdX-like"/>
</dbReference>
<evidence type="ECO:0000256" key="9">
    <source>
        <dbReference type="RuleBase" id="RU363032"/>
    </source>
</evidence>
<evidence type="ECO:0000256" key="4">
    <source>
        <dbReference type="ARBA" id="ARBA00022475"/>
    </source>
</evidence>
<keyword evidence="6" id="KW-0029">Amino-acid transport</keyword>
<keyword evidence="4" id="KW-1003">Cell membrane</keyword>
<dbReference type="AlphaFoldDB" id="A0A1A9KMY4"/>
<evidence type="ECO:0000256" key="6">
    <source>
        <dbReference type="ARBA" id="ARBA00022970"/>
    </source>
</evidence>
<evidence type="ECO:0000313" key="12">
    <source>
        <dbReference type="Proteomes" id="UP000077748"/>
    </source>
</evidence>
<feature type="transmembrane region" description="Helical" evidence="9">
    <location>
        <begin position="118"/>
        <end position="140"/>
    </location>
</feature>
<name>A0A1A9KMY4_9PSED</name>
<evidence type="ECO:0000256" key="5">
    <source>
        <dbReference type="ARBA" id="ARBA00022692"/>
    </source>
</evidence>
<dbReference type="InterPro" id="IPR035906">
    <property type="entry name" value="MetI-like_sf"/>
</dbReference>
<comment type="similarity">
    <text evidence="2">Belongs to the binding-protein-dependent transport system permease family. HisMQ subfamily.</text>
</comment>
<comment type="subcellular location">
    <subcellularLocation>
        <location evidence="1">Cell inner membrane</location>
        <topology evidence="1">Multi-pass membrane protein</topology>
    </subcellularLocation>
    <subcellularLocation>
        <location evidence="9">Cell membrane</location>
        <topology evidence="9">Multi-pass membrane protein</topology>
    </subcellularLocation>
</comment>
<dbReference type="PANTHER" id="PTHR30614:SF0">
    <property type="entry name" value="L-CYSTINE TRANSPORT SYSTEM PERMEASE PROTEIN TCYL"/>
    <property type="match status" value="1"/>
</dbReference>
<dbReference type="PROSITE" id="PS50928">
    <property type="entry name" value="ABC_TM1"/>
    <property type="match status" value="1"/>
</dbReference>
<dbReference type="EMBL" id="CP015878">
    <property type="protein sequence ID" value="ANI18520.1"/>
    <property type="molecule type" value="Genomic_DNA"/>
</dbReference>
<evidence type="ECO:0000256" key="1">
    <source>
        <dbReference type="ARBA" id="ARBA00004429"/>
    </source>
</evidence>
<dbReference type="Proteomes" id="UP000077748">
    <property type="component" value="Chromosome"/>
</dbReference>